<dbReference type="PANTHER" id="PTHR10953">
    <property type="entry name" value="UBIQUITIN-ACTIVATING ENZYME E1"/>
    <property type="match status" value="1"/>
</dbReference>
<dbReference type="RefSeq" id="WP_281000315.1">
    <property type="nucleotide sequence ID" value="NZ_CP069362.1"/>
</dbReference>
<evidence type="ECO:0000313" key="2">
    <source>
        <dbReference type="EMBL" id="WGS65677.1"/>
    </source>
</evidence>
<evidence type="ECO:0000259" key="1">
    <source>
        <dbReference type="Pfam" id="PF00899"/>
    </source>
</evidence>
<keyword evidence="2" id="KW-0808">Transferase</keyword>
<evidence type="ECO:0000313" key="3">
    <source>
        <dbReference type="Proteomes" id="UP001232493"/>
    </source>
</evidence>
<keyword evidence="2" id="KW-0548">Nucleotidyltransferase</keyword>
<name>A0ABY8PSS0_9BACT</name>
<keyword evidence="3" id="KW-1185">Reference proteome</keyword>
<organism evidence="2 3">
    <name type="scientific">Marinitoga aeolica</name>
    <dbReference type="NCBI Taxonomy" id="2809031"/>
    <lineage>
        <taxon>Bacteria</taxon>
        <taxon>Thermotogati</taxon>
        <taxon>Thermotogota</taxon>
        <taxon>Thermotogae</taxon>
        <taxon>Petrotogales</taxon>
        <taxon>Petrotogaceae</taxon>
        <taxon>Marinitoga</taxon>
    </lineage>
</organism>
<gene>
    <name evidence="2" type="ORF">JRV97_03755</name>
</gene>
<dbReference type="PANTHER" id="PTHR10953:SF102">
    <property type="entry name" value="ADENYLYLTRANSFERASE AND SULFURTRANSFERASE MOCS3"/>
    <property type="match status" value="1"/>
</dbReference>
<dbReference type="Proteomes" id="UP001232493">
    <property type="component" value="Chromosome"/>
</dbReference>
<dbReference type="SUPFAM" id="SSF69572">
    <property type="entry name" value="Activating enzymes of the ubiquitin-like proteins"/>
    <property type="match status" value="1"/>
</dbReference>
<sequence>MWFCLIDSVFFDRQIKCIGIENTRKLINYTVYTKNPLANKILKNCGVNINRKGRIKDIKIYNDCTIKLVENFQENKSIPEDLAGALIAQLVISEYLFGIDSIKIPIQFNKKIKSKKSIIIGAGGLGNPVSYMLNKNKIPFVIIDDDVVDKTNIARQFLFTKKDIGKYKVNAIEKKLKYCKKGIIEKVTEKNLNILDEYETIYLCVDNIESRLLISNYALKKGKKIISAGVEGQKGMILKNFDFDKYVSKYNNDDSVNGIVPSIVILTGILQAYMLNIDKSIIYMDFYTGRGFFS</sequence>
<dbReference type="InterPro" id="IPR000594">
    <property type="entry name" value="ThiF_NAD_FAD-bd"/>
</dbReference>
<dbReference type="InterPro" id="IPR035985">
    <property type="entry name" value="Ubiquitin-activating_enz"/>
</dbReference>
<dbReference type="EMBL" id="CP069362">
    <property type="protein sequence ID" value="WGS65677.1"/>
    <property type="molecule type" value="Genomic_DNA"/>
</dbReference>
<proteinExistence type="predicted"/>
<dbReference type="InterPro" id="IPR045886">
    <property type="entry name" value="ThiF/MoeB/HesA"/>
</dbReference>
<accession>A0ABY8PSS0</accession>
<protein>
    <submittedName>
        <fullName evidence="2">ThiF family adenylyltransferase</fullName>
    </submittedName>
</protein>
<reference evidence="2 3" key="1">
    <citation type="submission" date="2021-02" db="EMBL/GenBank/DDBJ databases">
        <title>Characterization of Marinitoga sp. nov. str. BP5-C20A.</title>
        <authorList>
            <person name="Erauso G."/>
            <person name="Postec A."/>
        </authorList>
    </citation>
    <scope>NUCLEOTIDE SEQUENCE [LARGE SCALE GENOMIC DNA]</scope>
    <source>
        <strain evidence="2 3">BP5-C20A</strain>
    </source>
</reference>
<dbReference type="GO" id="GO:0016779">
    <property type="term" value="F:nucleotidyltransferase activity"/>
    <property type="evidence" value="ECO:0007669"/>
    <property type="project" value="UniProtKB-KW"/>
</dbReference>
<dbReference type="Pfam" id="PF00899">
    <property type="entry name" value="ThiF"/>
    <property type="match status" value="1"/>
</dbReference>
<dbReference type="Gene3D" id="3.40.50.720">
    <property type="entry name" value="NAD(P)-binding Rossmann-like Domain"/>
    <property type="match status" value="1"/>
</dbReference>
<feature type="domain" description="THIF-type NAD/FAD binding fold" evidence="1">
    <location>
        <begin position="107"/>
        <end position="240"/>
    </location>
</feature>